<dbReference type="PANTHER" id="PTHR47331">
    <property type="entry name" value="PHD-TYPE DOMAIN-CONTAINING PROTEIN"/>
    <property type="match status" value="1"/>
</dbReference>
<feature type="region of interest" description="Disordered" evidence="1">
    <location>
        <begin position="241"/>
        <end position="266"/>
    </location>
</feature>
<name>A0A0V0ZRC1_9BILA</name>
<dbReference type="AlphaFoldDB" id="A0A0V0ZRC1"/>
<evidence type="ECO:0000313" key="3">
    <source>
        <dbReference type="Proteomes" id="UP000054783"/>
    </source>
</evidence>
<dbReference type="EMBL" id="JYDQ01000099">
    <property type="protein sequence ID" value="KRY15223.1"/>
    <property type="molecule type" value="Genomic_DNA"/>
</dbReference>
<gene>
    <name evidence="2" type="primary">GIP</name>
    <name evidence="2" type="ORF">T12_6461</name>
</gene>
<proteinExistence type="predicted"/>
<accession>A0A0V0ZRC1</accession>
<dbReference type="Proteomes" id="UP000054783">
    <property type="component" value="Unassembled WGS sequence"/>
</dbReference>
<dbReference type="STRING" id="990121.A0A0V0ZRC1"/>
<comment type="caution">
    <text evidence="2">The sequence shown here is derived from an EMBL/GenBank/DDBJ whole genome shotgun (WGS) entry which is preliminary data.</text>
</comment>
<sequence length="677" mass="77662">LKKVEMVCKKREMNDVASVIPLRLTGGASAVYLQLSTDESSSVDNVKEALLDAFVTDSFVAYDQFVSRKLGPDESSDVLLAELRRLATLIGVVSEKALAVANKTFPGQVFYEIPRPTAVLMRLRSVRQGHSGKMPPKRIGHRSEKELHGGRGAVPIQRNAARQPQRVDGPDEHYTHLHNQDAGRGSNGDSVWVRLPGARYDIRHHKVTVIGVVSEQVVEVDWMPRHTAVEEKEMIIHLRPHDAADGGQSPEPAPEPTSVRPRRSTRSMLEMGKLLHRARTLNMSTMVGDPSRAVQSFEDSVQFDGNMYTLCLPWLTDGNQLPNNYHRAVIRLRQTERSLMRNSLSSSTYQYERGKKEYLEEEFVEEVCSIHMYERGKKEYLEEEFVEEVCSIHMVRKEERGICHTIRLSVKTNSAQNAESSMTFRILANQDRNAKQDRDICRFLWNLEVQETPRVFHFKRVCFVLTCSPFLVMCVMKHHAEKHRNEFPEVVSETLENMYIDDLVISIDDLGIDDSDAIKNIDETRWLKSSKKMDVSATDLAQTVGMNLSKKKLIAFLQRGELCMKRARLILISVMGWLKGRIEHSLNRQLQCCMEEIFVPRSLWAEAVHTVACFLNPSLSKRKLTTKMPYEKWFGKRPTVEHLRVFGRDAYVHIPDEYLKEIRSKSQKSHFCSLWNK</sequence>
<feature type="region of interest" description="Disordered" evidence="1">
    <location>
        <begin position="159"/>
        <end position="188"/>
    </location>
</feature>
<dbReference type="OrthoDB" id="7617425at2759"/>
<feature type="compositionally biased region" description="Basic and acidic residues" evidence="1">
    <location>
        <begin position="168"/>
        <end position="181"/>
    </location>
</feature>
<organism evidence="2 3">
    <name type="scientific">Trichinella patagoniensis</name>
    <dbReference type="NCBI Taxonomy" id="990121"/>
    <lineage>
        <taxon>Eukaryota</taxon>
        <taxon>Metazoa</taxon>
        <taxon>Ecdysozoa</taxon>
        <taxon>Nematoda</taxon>
        <taxon>Enoplea</taxon>
        <taxon>Dorylaimia</taxon>
        <taxon>Trichinellida</taxon>
        <taxon>Trichinellidae</taxon>
        <taxon>Trichinella</taxon>
    </lineage>
</organism>
<keyword evidence="3" id="KW-1185">Reference proteome</keyword>
<evidence type="ECO:0000313" key="2">
    <source>
        <dbReference type="EMBL" id="KRY15223.1"/>
    </source>
</evidence>
<reference evidence="2 3" key="1">
    <citation type="submission" date="2015-01" db="EMBL/GenBank/DDBJ databases">
        <title>Evolution of Trichinella species and genotypes.</title>
        <authorList>
            <person name="Korhonen P.K."/>
            <person name="Edoardo P."/>
            <person name="Giuseppe L.R."/>
            <person name="Gasser R.B."/>
        </authorList>
    </citation>
    <scope>NUCLEOTIDE SEQUENCE [LARGE SCALE GENOMIC DNA]</scope>
    <source>
        <strain evidence="2">ISS2496</strain>
    </source>
</reference>
<evidence type="ECO:0000256" key="1">
    <source>
        <dbReference type="SAM" id="MobiDB-lite"/>
    </source>
</evidence>
<protein>
    <submittedName>
        <fullName evidence="2">Copia protein</fullName>
    </submittedName>
</protein>
<feature type="non-terminal residue" evidence="2">
    <location>
        <position position="1"/>
    </location>
</feature>